<gene>
    <name evidence="3" type="ORF">ALP8811_00189</name>
</gene>
<feature type="signal peptide" evidence="2">
    <location>
        <begin position="1"/>
        <end position="22"/>
    </location>
</feature>
<accession>A0A2R8AH83</accession>
<feature type="chain" id="PRO_5015315116" description="Copper chaperone PCu(A)C" evidence="2">
    <location>
        <begin position="23"/>
        <end position="177"/>
    </location>
</feature>
<evidence type="ECO:0000313" key="3">
    <source>
        <dbReference type="EMBL" id="SPF75204.1"/>
    </source>
</evidence>
<dbReference type="Gene3D" id="2.60.40.1890">
    <property type="entry name" value="PCu(A)C copper chaperone"/>
    <property type="match status" value="1"/>
</dbReference>
<protein>
    <recommendedName>
        <fullName evidence="5">Copper chaperone PCu(A)C</fullName>
    </recommendedName>
</protein>
<dbReference type="PANTHER" id="PTHR36302:SF1">
    <property type="entry name" value="COPPER CHAPERONE PCU(A)C"/>
    <property type="match status" value="1"/>
</dbReference>
<sequence>MFRMKSVLAAGAAALIAMPAFAGDIMINDAYARASGMNAMAGAAFFQIMNHGAEDDRLIAAKSDAAKRVELHTHKDLGDGVMKMMEVEEGFPVAAGSMHALKRGGDHVMFMGLNGPFVDGEAVTVTLVFEKAGEMTIEIPVDLNRNPMGGGMQHGKPEDGKVGEGNGAMNMGDDKSN</sequence>
<evidence type="ECO:0000256" key="2">
    <source>
        <dbReference type="SAM" id="SignalP"/>
    </source>
</evidence>
<evidence type="ECO:0008006" key="5">
    <source>
        <dbReference type="Google" id="ProtNLM"/>
    </source>
</evidence>
<reference evidence="3 4" key="1">
    <citation type="submission" date="2018-03" db="EMBL/GenBank/DDBJ databases">
        <authorList>
            <person name="Keele B.F."/>
        </authorList>
    </citation>
    <scope>NUCLEOTIDE SEQUENCE [LARGE SCALE GENOMIC DNA]</scope>
    <source>
        <strain evidence="3 4">CECT 8811</strain>
    </source>
</reference>
<keyword evidence="4" id="KW-1185">Reference proteome</keyword>
<dbReference type="Pfam" id="PF04314">
    <property type="entry name" value="PCuAC"/>
    <property type="match status" value="1"/>
</dbReference>
<dbReference type="EMBL" id="OMOI01000001">
    <property type="protein sequence ID" value="SPF75204.1"/>
    <property type="molecule type" value="Genomic_DNA"/>
</dbReference>
<feature type="region of interest" description="Disordered" evidence="1">
    <location>
        <begin position="143"/>
        <end position="177"/>
    </location>
</feature>
<dbReference type="InterPro" id="IPR036182">
    <property type="entry name" value="PCuAC_sf"/>
</dbReference>
<dbReference type="InterPro" id="IPR058248">
    <property type="entry name" value="Lxx211020-like"/>
</dbReference>
<evidence type="ECO:0000313" key="4">
    <source>
        <dbReference type="Proteomes" id="UP000244911"/>
    </source>
</evidence>
<dbReference type="SUPFAM" id="SSF110087">
    <property type="entry name" value="DR1885-like metal-binding protein"/>
    <property type="match status" value="1"/>
</dbReference>
<dbReference type="AlphaFoldDB" id="A0A2R8AH83"/>
<organism evidence="3 4">
    <name type="scientific">Aliiroseovarius pelagivivens</name>
    <dbReference type="NCBI Taxonomy" id="1639690"/>
    <lineage>
        <taxon>Bacteria</taxon>
        <taxon>Pseudomonadati</taxon>
        <taxon>Pseudomonadota</taxon>
        <taxon>Alphaproteobacteria</taxon>
        <taxon>Rhodobacterales</taxon>
        <taxon>Paracoccaceae</taxon>
        <taxon>Aliiroseovarius</taxon>
    </lineage>
</organism>
<dbReference type="Proteomes" id="UP000244911">
    <property type="component" value="Unassembled WGS sequence"/>
</dbReference>
<name>A0A2R8AH83_9RHOB</name>
<keyword evidence="2" id="KW-0732">Signal</keyword>
<dbReference type="InterPro" id="IPR007410">
    <property type="entry name" value="LpqE-like"/>
</dbReference>
<evidence type="ECO:0000256" key="1">
    <source>
        <dbReference type="SAM" id="MobiDB-lite"/>
    </source>
</evidence>
<proteinExistence type="predicted"/>
<dbReference type="PANTHER" id="PTHR36302">
    <property type="entry name" value="BLR7088 PROTEIN"/>
    <property type="match status" value="1"/>
</dbReference>